<gene>
    <name evidence="18" type="ORF">AWZ03_008481</name>
</gene>
<dbReference type="GO" id="GO:0005694">
    <property type="term" value="C:chromosome"/>
    <property type="evidence" value="ECO:0007669"/>
    <property type="project" value="UniProtKB-SubCell"/>
</dbReference>
<dbReference type="FunFam" id="1.10.1410.10:FF:000005">
    <property type="entry name" value="Nucleolar protein 6"/>
    <property type="match status" value="1"/>
</dbReference>
<dbReference type="GO" id="GO:0032040">
    <property type="term" value="C:small-subunit processome"/>
    <property type="evidence" value="ECO:0007669"/>
    <property type="project" value="TreeGrafter"/>
</dbReference>
<feature type="domain" description="Nrap protein" evidence="12">
    <location>
        <begin position="177"/>
        <end position="316"/>
    </location>
</feature>
<keyword evidence="5" id="KW-0158">Chromosome</keyword>
<dbReference type="Pfam" id="PF17403">
    <property type="entry name" value="Nrap_D2"/>
    <property type="match status" value="1"/>
</dbReference>
<dbReference type="KEGG" id="dnv:108650337"/>
<evidence type="ECO:0000256" key="3">
    <source>
        <dbReference type="ARBA" id="ARBA00006674"/>
    </source>
</evidence>
<dbReference type="GO" id="GO:0032545">
    <property type="term" value="C:CURI complex"/>
    <property type="evidence" value="ECO:0007669"/>
    <property type="project" value="TreeGrafter"/>
</dbReference>
<keyword evidence="6 10" id="KW-0694">RNA-binding</keyword>
<dbReference type="Pfam" id="PF17405">
    <property type="entry name" value="Nrap_D4"/>
    <property type="match status" value="1"/>
</dbReference>
<dbReference type="Pfam" id="PF17406">
    <property type="entry name" value="Nrap_D5"/>
    <property type="match status" value="1"/>
</dbReference>
<name>A0A484B885_DRONA</name>
<evidence type="ECO:0000259" key="16">
    <source>
        <dbReference type="Pfam" id="PF17406"/>
    </source>
</evidence>
<feature type="domain" description="Nrap protein" evidence="14">
    <location>
        <begin position="461"/>
        <end position="624"/>
    </location>
</feature>
<dbReference type="STRING" id="7232.A0A484B885"/>
<evidence type="ECO:0000256" key="7">
    <source>
        <dbReference type="ARBA" id="ARBA00023242"/>
    </source>
</evidence>
<evidence type="ECO:0000256" key="5">
    <source>
        <dbReference type="ARBA" id="ARBA00022454"/>
    </source>
</evidence>
<dbReference type="PANTHER" id="PTHR17972:SF0">
    <property type="entry name" value="NUCLEOLAR PROTEIN 6"/>
    <property type="match status" value="1"/>
</dbReference>
<dbReference type="Pfam" id="PF17404">
    <property type="entry name" value="Nrap_D3"/>
    <property type="match status" value="1"/>
</dbReference>
<dbReference type="Proteomes" id="UP000295192">
    <property type="component" value="Unassembled WGS sequence"/>
</dbReference>
<sequence>MGRIKENPSKKKMLLTDSKTYCDQSAAAVTSSDDGFDEPKEITAPKRKLPCANSEAKKKKVKHTGVNVKPPTLEEIKEIRDTRNLFHSNLFKLQVKEMLEELQLKSKYSTYIENWLETLTTAVLELQDGLLDDCKLEVPLHLHKKPFNFQFLAPTAEPKLIGAAAIGTLLGPKLVADVALEIPEKCFQKEDYLNLIYDQKRALYLATIASKLKELPAFAADQFAYNYHANNPLKPVLEVTPAGKIGKNLSLRLYITAPKDIFKLSRFVPWNNNIRPSFFGDKWNESETLPSTQHYNANVLFDLTLAENQKLLLNTFSGHRNFQEGLVLLKVWLRQRQLDVGFSGFSAHILAAYIVYLKQNRLLHQSSSSYQVARTVWNQLANSDWTQGITLCPNQPHQLSTLAGYYDVCFMDITGYYNLCTNLPLAVYKAVCAEAKLAVELLNDVKVNSFSQIFMQASPLYTRLDNILKITNPATVDQLLELHAQPQVKYDYADYAYPQLLKLLTDLLQKGLGQRVHAILPLETASQSWTVDTKAPIIGRCLTLGLILDPEHAFEVLDKGPAPNEDPEGAAEFRKFWGEKSNLRRFQDGSITEAVVWAAVTDAPSKKRVIVRQIVLHLLEQHLQLEQSDVHYIAGELDIVYSLTSSFKVAKLQTKLKLEQETDAEAVAPLVIHCYDALARQLHNLGDLPLDIVSISGISPVFRYCEPQPLLPQARLVADRMHAGAVLRVIIQLGPSGKWPNELGALRSLKTAFLIQIGKQLKEQQHLHTQLCKEGLLVLKQGYCFLLELAHTKEVALLKQQQTERGVTAYVDNAASREIERRHYILPRVSGALHALHQSHSTFGPTVLIAKRWLATQMIDDGLWPSIATELLVAHLFQQRQTPYTTVAPQTGFIRFLQLLAHSDWASELFLLNFNNSWTEQQITDLEHNYRSERDSYPALCLATAYDQQHAGRLWTTDDCPSKPVLGRVTLLARHALQLIESSVLSPSIGFVRPAQLFIASGEGYDLVIELKPDLLPNTLCYDLGSPFLPFSQRNFRLPLAGIDQLAKIVQQLRSAYSEFAAFFYNPHGGKELAIVWRPASEFAPKPFKVNELQACTPCSAGKVQVVRDTLVEDFKLLLKDFYLRICTPEELKREQRSHNKPKRYFNDQSVPDVDKPPKKKQKQGTVTKPTDLKKRLKKSKSLSALC</sequence>
<evidence type="ECO:0000259" key="13">
    <source>
        <dbReference type="Pfam" id="PF17403"/>
    </source>
</evidence>
<evidence type="ECO:0000256" key="4">
    <source>
        <dbReference type="ARBA" id="ARBA00016437"/>
    </source>
</evidence>
<dbReference type="InterPro" id="IPR035082">
    <property type="entry name" value="Nrap_D1"/>
</dbReference>
<evidence type="ECO:0000259" key="17">
    <source>
        <dbReference type="Pfam" id="PF17407"/>
    </source>
</evidence>
<feature type="region of interest" description="Disordered" evidence="11">
    <location>
        <begin position="1135"/>
        <end position="1187"/>
    </location>
</feature>
<evidence type="ECO:0000259" key="12">
    <source>
        <dbReference type="Pfam" id="PF03813"/>
    </source>
</evidence>
<dbReference type="FunFam" id="1.10.1410.10:FF:000006">
    <property type="entry name" value="Nucleolar protein 6"/>
    <property type="match status" value="1"/>
</dbReference>
<dbReference type="InterPro" id="IPR035367">
    <property type="entry name" value="Nrap_D2"/>
</dbReference>
<organism evidence="18 19">
    <name type="scientific">Drosophila navojoa</name>
    <name type="common">Fruit fly</name>
    <dbReference type="NCBI Taxonomy" id="7232"/>
    <lineage>
        <taxon>Eukaryota</taxon>
        <taxon>Metazoa</taxon>
        <taxon>Ecdysozoa</taxon>
        <taxon>Arthropoda</taxon>
        <taxon>Hexapoda</taxon>
        <taxon>Insecta</taxon>
        <taxon>Pterygota</taxon>
        <taxon>Neoptera</taxon>
        <taxon>Endopterygota</taxon>
        <taxon>Diptera</taxon>
        <taxon>Brachycera</taxon>
        <taxon>Muscomorpha</taxon>
        <taxon>Ephydroidea</taxon>
        <taxon>Drosophilidae</taxon>
        <taxon>Drosophila</taxon>
    </lineage>
</organism>
<evidence type="ECO:0000313" key="18">
    <source>
        <dbReference type="EMBL" id="TDG45056.1"/>
    </source>
</evidence>
<feature type="domain" description="Nrap protein" evidence="13">
    <location>
        <begin position="321"/>
        <end position="456"/>
    </location>
</feature>
<evidence type="ECO:0000313" key="19">
    <source>
        <dbReference type="Proteomes" id="UP000295192"/>
    </source>
</evidence>
<feature type="domain" description="Nrap protein" evidence="16">
    <location>
        <begin position="840"/>
        <end position="987"/>
    </location>
</feature>
<evidence type="ECO:0000256" key="8">
    <source>
        <dbReference type="ARBA" id="ARBA00035000"/>
    </source>
</evidence>
<dbReference type="InterPro" id="IPR005554">
    <property type="entry name" value="NOL6/Upt22"/>
</dbReference>
<dbReference type="InterPro" id="IPR035369">
    <property type="entry name" value="Nrap_D4"/>
</dbReference>
<comment type="subcellular location">
    <subcellularLocation>
        <location evidence="1">Chromosome</location>
    </subcellularLocation>
    <subcellularLocation>
        <location evidence="2 10">Nucleus</location>
        <location evidence="2 10">Nucleolus</location>
    </subcellularLocation>
</comment>
<comment type="subunit">
    <text evidence="9">Part of the small subunit (SSU) processome, composed of more than 70 proteins and the RNA chaperone small nucleolar RNA (snoRNA) U3.</text>
</comment>
<dbReference type="AlphaFoldDB" id="A0A484B885"/>
<protein>
    <recommendedName>
        <fullName evidence="4 10">Nucleolar protein 6</fullName>
    </recommendedName>
</protein>
<accession>A0A484B885</accession>
<evidence type="ECO:0000256" key="6">
    <source>
        <dbReference type="ARBA" id="ARBA00022884"/>
    </source>
</evidence>
<evidence type="ECO:0000256" key="2">
    <source>
        <dbReference type="ARBA" id="ARBA00004604"/>
    </source>
</evidence>
<feature type="domain" description="Nrap protein" evidence="17">
    <location>
        <begin position="1003"/>
        <end position="1126"/>
    </location>
</feature>
<dbReference type="Gene3D" id="1.10.1410.10">
    <property type="match status" value="2"/>
</dbReference>
<comment type="similarity">
    <text evidence="3 10">Belongs to the NRAP family.</text>
</comment>
<dbReference type="OrthoDB" id="10251401at2759"/>
<comment type="caution">
    <text evidence="18">The sequence shown here is derived from an EMBL/GenBank/DDBJ whole genome shotgun (WGS) entry which is preliminary data.</text>
</comment>
<dbReference type="Pfam" id="PF03813">
    <property type="entry name" value="Nrap"/>
    <property type="match status" value="1"/>
</dbReference>
<feature type="domain" description="Nrap protein" evidence="15">
    <location>
        <begin position="655"/>
        <end position="838"/>
    </location>
</feature>
<keyword evidence="19" id="KW-1185">Reference proteome</keyword>
<evidence type="ECO:0000259" key="15">
    <source>
        <dbReference type="Pfam" id="PF17405"/>
    </source>
</evidence>
<dbReference type="Gene3D" id="3.30.70.3030">
    <property type="match status" value="1"/>
</dbReference>
<evidence type="ECO:0000256" key="11">
    <source>
        <dbReference type="SAM" id="MobiDB-lite"/>
    </source>
</evidence>
<evidence type="ECO:0000259" key="14">
    <source>
        <dbReference type="Pfam" id="PF17404"/>
    </source>
</evidence>
<dbReference type="InterPro" id="IPR035371">
    <property type="entry name" value="Nrap_D6"/>
</dbReference>
<dbReference type="Pfam" id="PF17407">
    <property type="entry name" value="Nrap_D6"/>
    <property type="match status" value="1"/>
</dbReference>
<evidence type="ECO:0000256" key="10">
    <source>
        <dbReference type="RuleBase" id="RU364032"/>
    </source>
</evidence>
<dbReference type="InterPro" id="IPR035370">
    <property type="entry name" value="Nrap_D5"/>
</dbReference>
<comment type="function">
    <text evidence="8">Part of the small subunit (SSU) processome, first precursor of the small eukaryotic ribosomal subunit. During the assembly of the SSU processome in the nucleolus, many ribosome biogenesis factors, an RNA chaperone and ribosomal proteins associate with the nascent pre-rRNA and work in concert to generate RNA folding, modifications, rearrangements and cleavage as well as targeted degradation of pre-ribosomal RNA by the RNA exosome.</text>
</comment>
<dbReference type="OMA" id="NPHGGKE"/>
<dbReference type="InterPro" id="IPR035368">
    <property type="entry name" value="Nrap_D3"/>
</dbReference>
<keyword evidence="7 10" id="KW-0539">Nucleus</keyword>
<reference evidence="18 19" key="1">
    <citation type="journal article" date="2019" name="J. Hered.">
        <title>An Improved Genome Assembly for Drosophila navojoa, the Basal Species in the mojavensis Cluster.</title>
        <authorList>
            <person name="Vanderlinde T."/>
            <person name="Dupim E.G."/>
            <person name="Nazario-Yepiz N.O."/>
            <person name="Carvalho A.B."/>
        </authorList>
    </citation>
    <scope>NUCLEOTIDE SEQUENCE [LARGE SCALE GENOMIC DNA]</scope>
    <source>
        <strain evidence="18">Navoj_Jal97</strain>
        <tissue evidence="18">Whole organism</tissue>
    </source>
</reference>
<evidence type="ECO:0000256" key="1">
    <source>
        <dbReference type="ARBA" id="ARBA00004286"/>
    </source>
</evidence>
<dbReference type="EMBL" id="LSRL02000086">
    <property type="protein sequence ID" value="TDG45056.1"/>
    <property type="molecule type" value="Genomic_DNA"/>
</dbReference>
<dbReference type="GO" id="GO:0006364">
    <property type="term" value="P:rRNA processing"/>
    <property type="evidence" value="ECO:0007669"/>
    <property type="project" value="TreeGrafter"/>
</dbReference>
<dbReference type="FunFam" id="3.30.70.3030:FF:000008">
    <property type="entry name" value="Nucleolar protein 6"/>
    <property type="match status" value="1"/>
</dbReference>
<dbReference type="GO" id="GO:0006409">
    <property type="term" value="P:tRNA export from nucleus"/>
    <property type="evidence" value="ECO:0007669"/>
    <property type="project" value="TreeGrafter"/>
</dbReference>
<dbReference type="GO" id="GO:0034456">
    <property type="term" value="C:UTP-C complex"/>
    <property type="evidence" value="ECO:0007669"/>
    <property type="project" value="TreeGrafter"/>
</dbReference>
<evidence type="ECO:0000256" key="9">
    <source>
        <dbReference type="ARBA" id="ARBA00035020"/>
    </source>
</evidence>
<dbReference type="PANTHER" id="PTHR17972">
    <property type="entry name" value="NUCLEOLAR RNA-ASSOCIATED PROTEIN"/>
    <property type="match status" value="1"/>
</dbReference>
<proteinExistence type="inferred from homology"/>
<dbReference type="GO" id="GO:0003723">
    <property type="term" value="F:RNA binding"/>
    <property type="evidence" value="ECO:0007669"/>
    <property type="project" value="UniProtKB-KW"/>
</dbReference>